<evidence type="ECO:0000256" key="1">
    <source>
        <dbReference type="ARBA" id="ARBA00005251"/>
    </source>
</evidence>
<dbReference type="InterPro" id="IPR020574">
    <property type="entry name" value="Ribosomal_uS9_CS"/>
</dbReference>
<dbReference type="SUPFAM" id="SSF54211">
    <property type="entry name" value="Ribosomal protein S5 domain 2-like"/>
    <property type="match status" value="1"/>
</dbReference>
<dbReference type="PANTHER" id="PTHR21569:SF1">
    <property type="entry name" value="SMALL RIBOSOMAL SUBUNIT PROTEIN US9M"/>
    <property type="match status" value="1"/>
</dbReference>
<proteinExistence type="inferred from homology"/>
<evidence type="ECO:0000256" key="6">
    <source>
        <dbReference type="SAM" id="MobiDB-lite"/>
    </source>
</evidence>
<dbReference type="GO" id="GO:0006412">
    <property type="term" value="P:translation"/>
    <property type="evidence" value="ECO:0007669"/>
    <property type="project" value="InterPro"/>
</dbReference>
<dbReference type="Gene3D" id="3.30.230.10">
    <property type="match status" value="1"/>
</dbReference>
<dbReference type="InterPro" id="IPR014721">
    <property type="entry name" value="Ribsml_uS5_D2-typ_fold_subgr"/>
</dbReference>
<dbReference type="GO" id="GO:0003723">
    <property type="term" value="F:RNA binding"/>
    <property type="evidence" value="ECO:0007669"/>
    <property type="project" value="TreeGrafter"/>
</dbReference>
<evidence type="ECO:0000256" key="5">
    <source>
        <dbReference type="RuleBase" id="RU003816"/>
    </source>
</evidence>
<dbReference type="InterPro" id="IPR023035">
    <property type="entry name" value="Ribosomal_uS9_bac/plastid"/>
</dbReference>
<sequence>MKKKKTDYIFAKGRRKSASSRVRLYKGKGESTVNGKTVDEYFPGVVGKNAWTNPFKLVDVEDKYYVSVKVKGGGKNGQLDAVVHGIARALSLADRENFRPALKKAKILTRDPRVRERRKIGTGGKARRKKQSPKR</sequence>
<evidence type="ECO:0000313" key="7">
    <source>
        <dbReference type="EMBL" id="AKQ02355.1"/>
    </source>
</evidence>
<comment type="similarity">
    <text evidence="1 4">Belongs to the universal ribosomal protein uS9 family.</text>
</comment>
<dbReference type="InterPro" id="IPR020568">
    <property type="entry name" value="Ribosomal_Su5_D2-typ_SF"/>
</dbReference>
<organism evidence="7">
    <name type="scientific">uncultured Microgenomates bacterium Rifle_16ft_4_minimus_37633</name>
    <dbReference type="NCBI Taxonomy" id="1665114"/>
    <lineage>
        <taxon>Bacteria</taxon>
        <taxon>Candidatus Microgenomatota</taxon>
        <taxon>environmental samples</taxon>
    </lineage>
</organism>
<dbReference type="GO" id="GO:0015935">
    <property type="term" value="C:small ribosomal subunit"/>
    <property type="evidence" value="ECO:0007669"/>
    <property type="project" value="TreeGrafter"/>
</dbReference>
<protein>
    <recommendedName>
        <fullName evidence="5">30S ribosomal protein S9</fullName>
    </recommendedName>
</protein>
<dbReference type="NCBIfam" id="NF001099">
    <property type="entry name" value="PRK00132.1"/>
    <property type="match status" value="1"/>
</dbReference>
<dbReference type="PROSITE" id="PS00360">
    <property type="entry name" value="RIBOSOMAL_S9"/>
    <property type="match status" value="1"/>
</dbReference>
<dbReference type="EMBL" id="KT006999">
    <property type="protein sequence ID" value="AKQ02355.1"/>
    <property type="molecule type" value="Genomic_DNA"/>
</dbReference>
<dbReference type="Pfam" id="PF00380">
    <property type="entry name" value="Ribosomal_S9"/>
    <property type="match status" value="1"/>
</dbReference>
<accession>A0A0H4T6K5</accession>
<dbReference type="GO" id="GO:0003735">
    <property type="term" value="F:structural constituent of ribosome"/>
    <property type="evidence" value="ECO:0007669"/>
    <property type="project" value="InterPro"/>
</dbReference>
<dbReference type="GO" id="GO:0005737">
    <property type="term" value="C:cytoplasm"/>
    <property type="evidence" value="ECO:0007669"/>
    <property type="project" value="UniProtKB-ARBA"/>
</dbReference>
<evidence type="ECO:0000256" key="4">
    <source>
        <dbReference type="RuleBase" id="RU003815"/>
    </source>
</evidence>
<keyword evidence="2 4" id="KW-0689">Ribosomal protein</keyword>
<dbReference type="PANTHER" id="PTHR21569">
    <property type="entry name" value="RIBOSOMAL PROTEIN S9"/>
    <property type="match status" value="1"/>
</dbReference>
<keyword evidence="3 4" id="KW-0687">Ribonucleoprotein</keyword>
<feature type="compositionally biased region" description="Basic residues" evidence="6">
    <location>
        <begin position="115"/>
        <end position="135"/>
    </location>
</feature>
<reference evidence="7" key="1">
    <citation type="journal article" date="2015" name="ISME J.">
        <title>Aquifer environment selects for microbial species cohorts in sediment and groundwater.</title>
        <authorList>
            <person name="Hug L.A."/>
            <person name="Thomas B.C."/>
            <person name="Brown C.T."/>
            <person name="Frischkorn K.R."/>
            <person name="Williams K.H."/>
            <person name="Tringe S.G."/>
            <person name="Banfield J.F."/>
        </authorList>
    </citation>
    <scope>NUCLEOTIDE SEQUENCE</scope>
</reference>
<dbReference type="AlphaFoldDB" id="A0A0H4T6K5"/>
<feature type="region of interest" description="Disordered" evidence="6">
    <location>
        <begin position="109"/>
        <end position="135"/>
    </location>
</feature>
<evidence type="ECO:0000256" key="3">
    <source>
        <dbReference type="ARBA" id="ARBA00023274"/>
    </source>
</evidence>
<evidence type="ECO:0000256" key="2">
    <source>
        <dbReference type="ARBA" id="ARBA00022980"/>
    </source>
</evidence>
<dbReference type="InterPro" id="IPR000754">
    <property type="entry name" value="Ribosomal_uS9"/>
</dbReference>
<name>A0A0H4T6K5_9BACT</name>